<accession>A0ABP7LGK7</accession>
<comment type="caution">
    <text evidence="1">The sequence shown here is derived from an EMBL/GenBank/DDBJ whole genome shotgun (WGS) entry which is preliminary data.</text>
</comment>
<dbReference type="RefSeq" id="WP_344699576.1">
    <property type="nucleotide sequence ID" value="NZ_BAABBM010000001.1"/>
</dbReference>
<sequence>MRGKIVMALMTGLALASCGDQGQQQANRTQIKVRGPDQDKLHQLDAFNLAIALKRAIYSAGYFCKRVSDAGYVGTWQNLDMWMATCTDGKSKRDWAIFTGPDGSAQVRDCKDVPGSGLPICKIQKRPAGSFDETATSPVGNAAD</sequence>
<proteinExistence type="predicted"/>
<gene>
    <name evidence="1" type="ORF">GCM10022276_20330</name>
</gene>
<evidence type="ECO:0000313" key="1">
    <source>
        <dbReference type="EMBL" id="GAA3901503.1"/>
    </source>
</evidence>
<dbReference type="EMBL" id="BAABBM010000001">
    <property type="protein sequence ID" value="GAA3901503.1"/>
    <property type="molecule type" value="Genomic_DNA"/>
</dbReference>
<organism evidence="1 2">
    <name type="scientific">Sphingomonas limnosediminicola</name>
    <dbReference type="NCBI Taxonomy" id="940133"/>
    <lineage>
        <taxon>Bacteria</taxon>
        <taxon>Pseudomonadati</taxon>
        <taxon>Pseudomonadota</taxon>
        <taxon>Alphaproteobacteria</taxon>
        <taxon>Sphingomonadales</taxon>
        <taxon>Sphingomonadaceae</taxon>
        <taxon>Sphingomonas</taxon>
    </lineage>
</organism>
<evidence type="ECO:0000313" key="2">
    <source>
        <dbReference type="Proteomes" id="UP001500827"/>
    </source>
</evidence>
<dbReference type="Proteomes" id="UP001500827">
    <property type="component" value="Unassembled WGS sequence"/>
</dbReference>
<dbReference type="PROSITE" id="PS51257">
    <property type="entry name" value="PROKAR_LIPOPROTEIN"/>
    <property type="match status" value="1"/>
</dbReference>
<reference evidence="2" key="1">
    <citation type="journal article" date="2019" name="Int. J. Syst. Evol. Microbiol.">
        <title>The Global Catalogue of Microorganisms (GCM) 10K type strain sequencing project: providing services to taxonomists for standard genome sequencing and annotation.</title>
        <authorList>
            <consortium name="The Broad Institute Genomics Platform"/>
            <consortium name="The Broad Institute Genome Sequencing Center for Infectious Disease"/>
            <person name="Wu L."/>
            <person name="Ma J."/>
        </authorList>
    </citation>
    <scope>NUCLEOTIDE SEQUENCE [LARGE SCALE GENOMIC DNA]</scope>
    <source>
        <strain evidence="2">JCM 17543</strain>
    </source>
</reference>
<keyword evidence="2" id="KW-1185">Reference proteome</keyword>
<name>A0ABP7LGK7_9SPHN</name>
<protein>
    <submittedName>
        <fullName evidence="1">Uncharacterized protein</fullName>
    </submittedName>
</protein>